<dbReference type="GO" id="GO:0008168">
    <property type="term" value="F:methyltransferase activity"/>
    <property type="evidence" value="ECO:0007669"/>
    <property type="project" value="UniProtKB-KW"/>
</dbReference>
<evidence type="ECO:0000313" key="2">
    <source>
        <dbReference type="Proteomes" id="UP000272474"/>
    </source>
</evidence>
<name>A0A3A9ZC35_9ACTN</name>
<sequence length="250" mass="27079">MWNHWLGGVHNLAVDRAAGDRLSLEHPGVVERARTTRHFLTRAVRHLAREAGVTQFLDVGSGLPTAGNTHQIAQAARPEARVLYVDHDPATVRYARELLRSTPEGAAAYAEADLRRPADVLAAARATLDLSRPVALVLSGILGHVPGYARARGIVRELLAALPPGSHLLAHDLSDTQPEWRALQARHNSAAPLAYHLRSPERIAGFFAGLELLDPGVVPVTSWRPDGSEHYPAEWTRLVADVVGGVGRKP</sequence>
<dbReference type="SUPFAM" id="SSF53335">
    <property type="entry name" value="S-adenosyl-L-methionine-dependent methyltransferases"/>
    <property type="match status" value="1"/>
</dbReference>
<dbReference type="InterPro" id="IPR006764">
    <property type="entry name" value="SAM_dep_MeTrfase_SAV2177_type"/>
</dbReference>
<evidence type="ECO:0000313" key="1">
    <source>
        <dbReference type="EMBL" id="RKN45881.1"/>
    </source>
</evidence>
<dbReference type="Proteomes" id="UP000272474">
    <property type="component" value="Unassembled WGS sequence"/>
</dbReference>
<accession>A0A3A9ZC35</accession>
<reference evidence="1 2" key="1">
    <citation type="journal article" date="2014" name="Int. J. Syst. Evol. Microbiol.">
        <title>Streptomyces hoynatensis sp. nov., isolated from deep marine sediment.</title>
        <authorList>
            <person name="Veyisoglu A."/>
            <person name="Sahin N."/>
        </authorList>
    </citation>
    <scope>NUCLEOTIDE SEQUENCE [LARGE SCALE GENOMIC DNA]</scope>
    <source>
        <strain evidence="1 2">KCTC 29097</strain>
    </source>
</reference>
<proteinExistence type="predicted"/>
<dbReference type="Gene3D" id="3.40.50.150">
    <property type="entry name" value="Vaccinia Virus protein VP39"/>
    <property type="match status" value="1"/>
</dbReference>
<dbReference type="PIRSF" id="PIRSF017393">
    <property type="entry name" value="MTase_SAV2177"/>
    <property type="match status" value="1"/>
</dbReference>
<dbReference type="OrthoDB" id="4134439at2"/>
<dbReference type="RefSeq" id="WP_120676026.1">
    <property type="nucleotide sequence ID" value="NZ_RBAL01000002.1"/>
</dbReference>
<dbReference type="InterPro" id="IPR029063">
    <property type="entry name" value="SAM-dependent_MTases_sf"/>
</dbReference>
<keyword evidence="1" id="KW-0489">Methyltransferase</keyword>
<comment type="caution">
    <text evidence="1">The sequence shown here is derived from an EMBL/GenBank/DDBJ whole genome shotgun (WGS) entry which is preliminary data.</text>
</comment>
<dbReference type="AlphaFoldDB" id="A0A3A9ZC35"/>
<dbReference type="EMBL" id="RBAL01000002">
    <property type="protein sequence ID" value="RKN45881.1"/>
    <property type="molecule type" value="Genomic_DNA"/>
</dbReference>
<gene>
    <name evidence="1" type="ORF">D7294_05450</name>
</gene>
<keyword evidence="1" id="KW-0808">Transferase</keyword>
<protein>
    <submittedName>
        <fullName evidence="1">SAM-dependent methyltransferase</fullName>
    </submittedName>
</protein>
<dbReference type="GO" id="GO:0032259">
    <property type="term" value="P:methylation"/>
    <property type="evidence" value="ECO:0007669"/>
    <property type="project" value="UniProtKB-KW"/>
</dbReference>
<dbReference type="Pfam" id="PF04672">
    <property type="entry name" value="Methyltransf_19"/>
    <property type="match status" value="1"/>
</dbReference>
<organism evidence="1 2">
    <name type="scientific">Streptomyces hoynatensis</name>
    <dbReference type="NCBI Taxonomy" id="1141874"/>
    <lineage>
        <taxon>Bacteria</taxon>
        <taxon>Bacillati</taxon>
        <taxon>Actinomycetota</taxon>
        <taxon>Actinomycetes</taxon>
        <taxon>Kitasatosporales</taxon>
        <taxon>Streptomycetaceae</taxon>
        <taxon>Streptomyces</taxon>
    </lineage>
</organism>
<keyword evidence="2" id="KW-1185">Reference proteome</keyword>